<dbReference type="InterPro" id="IPR021556">
    <property type="entry name" value="DUF2950"/>
</dbReference>
<dbReference type="RefSeq" id="WP_175175581.1">
    <property type="nucleotide sequence ID" value="NZ_CADIJX010000004.1"/>
</dbReference>
<name>A0A6S6Z866_9BURK</name>
<evidence type="ECO:0000313" key="2">
    <source>
        <dbReference type="EMBL" id="CAB3660260.1"/>
    </source>
</evidence>
<feature type="signal peptide" evidence="1">
    <location>
        <begin position="1"/>
        <end position="33"/>
    </location>
</feature>
<feature type="chain" id="PRO_5028831159" description="DUF2950 domain-containing protein" evidence="1">
    <location>
        <begin position="34"/>
        <end position="290"/>
    </location>
</feature>
<dbReference type="EMBL" id="CADIJX010000004">
    <property type="protein sequence ID" value="CAB3660260.1"/>
    <property type="molecule type" value="Genomic_DNA"/>
</dbReference>
<reference evidence="2 3" key="1">
    <citation type="submission" date="2020-04" db="EMBL/GenBank/DDBJ databases">
        <authorList>
            <person name="De Canck E."/>
        </authorList>
    </citation>
    <scope>NUCLEOTIDE SEQUENCE [LARGE SCALE GENOMIC DNA]</scope>
    <source>
        <strain evidence="2 3">LMG 3431</strain>
    </source>
</reference>
<dbReference type="SUPFAM" id="SSF54427">
    <property type="entry name" value="NTF2-like"/>
    <property type="match status" value="1"/>
</dbReference>
<dbReference type="Proteomes" id="UP000494108">
    <property type="component" value="Unassembled WGS sequence"/>
</dbReference>
<dbReference type="Pfam" id="PF11453">
    <property type="entry name" value="DUF2950"/>
    <property type="match status" value="1"/>
</dbReference>
<gene>
    <name evidence="2" type="ORF">LMG3431_03291</name>
</gene>
<keyword evidence="3" id="KW-1185">Reference proteome</keyword>
<dbReference type="InterPro" id="IPR032710">
    <property type="entry name" value="NTF2-like_dom_sf"/>
</dbReference>
<accession>A0A6S6Z866</accession>
<keyword evidence="1" id="KW-0732">Signal</keyword>
<protein>
    <recommendedName>
        <fullName evidence="4">DUF2950 domain-containing protein</fullName>
    </recommendedName>
</protein>
<dbReference type="AlphaFoldDB" id="A0A6S6Z866"/>
<evidence type="ECO:0008006" key="4">
    <source>
        <dbReference type="Google" id="ProtNLM"/>
    </source>
</evidence>
<organism evidence="2 3">
    <name type="scientific">Achromobacter pestifer</name>
    <dbReference type="NCBI Taxonomy" id="1353889"/>
    <lineage>
        <taxon>Bacteria</taxon>
        <taxon>Pseudomonadati</taxon>
        <taxon>Pseudomonadota</taxon>
        <taxon>Betaproteobacteria</taxon>
        <taxon>Burkholderiales</taxon>
        <taxon>Alcaligenaceae</taxon>
        <taxon>Achromobacter</taxon>
    </lineage>
</organism>
<evidence type="ECO:0000313" key="3">
    <source>
        <dbReference type="Proteomes" id="UP000494108"/>
    </source>
</evidence>
<sequence>MDKGIFMKNAWVRARALGAATLLSIGFVAPAAAQSLYPTPQAAADAFSNALATSDLDAMAKVLGPNHRQIVPGGVAQDDIYRFLEAWAKKHEVIAEDGRAWLAVGDSGWTMPVPIVRVGQGWRFDPAAGKAEIRRRAIGRNELAAIETLQQLQAAQTRYQQGVGQGRYASRLVSRPGAMDGLYWPEVPGSPPQAFGPDALAMGPEVPASDAYFGYRYKVLPGAQGTAYRIVAWPAQYGQTGIGTFVIGPQGGVLESDLGPSSAARAANLRERDIASGAWIDADAQPVGAK</sequence>
<evidence type="ECO:0000256" key="1">
    <source>
        <dbReference type="SAM" id="SignalP"/>
    </source>
</evidence>
<proteinExistence type="predicted"/>